<dbReference type="Pfam" id="PF00483">
    <property type="entry name" value="NTP_transferase"/>
    <property type="match status" value="1"/>
</dbReference>
<reference evidence="3 4" key="1">
    <citation type="journal article" date="2015" name="Genome Announc.">
        <title>Expanding the biotechnology potential of lactobacilli through comparative genomics of 213 strains and associated genera.</title>
        <authorList>
            <person name="Sun Z."/>
            <person name="Harris H.M."/>
            <person name="McCann A."/>
            <person name="Guo C."/>
            <person name="Argimon S."/>
            <person name="Zhang W."/>
            <person name="Yang X."/>
            <person name="Jeffery I.B."/>
            <person name="Cooney J.C."/>
            <person name="Kagawa T.F."/>
            <person name="Liu W."/>
            <person name="Song Y."/>
            <person name="Salvetti E."/>
            <person name="Wrobel A."/>
            <person name="Rasinkangas P."/>
            <person name="Parkhill J."/>
            <person name="Rea M.C."/>
            <person name="O'Sullivan O."/>
            <person name="Ritari J."/>
            <person name="Douillard F.P."/>
            <person name="Paul Ross R."/>
            <person name="Yang R."/>
            <person name="Briner A.E."/>
            <person name="Felis G.E."/>
            <person name="de Vos W.M."/>
            <person name="Barrangou R."/>
            <person name="Klaenhammer T.R."/>
            <person name="Caufield P.W."/>
            <person name="Cui Y."/>
            <person name="Zhang H."/>
            <person name="O'Toole P.W."/>
        </authorList>
    </citation>
    <scope>NUCLEOTIDE SEQUENCE [LARGE SCALE GENOMIC DNA]</scope>
    <source>
        <strain evidence="3 4">DSM 19519</strain>
    </source>
</reference>
<dbReference type="PANTHER" id="PTHR46390:SF1">
    <property type="entry name" value="MANNOSE-1-PHOSPHATE GUANYLYLTRANSFERASE"/>
    <property type="match status" value="1"/>
</dbReference>
<proteinExistence type="predicted"/>
<dbReference type="OrthoDB" id="9803871at2"/>
<dbReference type="CDD" id="cd02213">
    <property type="entry name" value="cupin_PMI_typeII_C"/>
    <property type="match status" value="1"/>
</dbReference>
<evidence type="ECO:0000313" key="3">
    <source>
        <dbReference type="EMBL" id="KRL07476.1"/>
    </source>
</evidence>
<feature type="domain" description="Cupin type-2" evidence="2">
    <location>
        <begin position="354"/>
        <end position="414"/>
    </location>
</feature>
<comment type="caution">
    <text evidence="3">The sequence shown here is derived from an EMBL/GenBank/DDBJ whole genome shotgun (WGS) entry which is preliminary data.</text>
</comment>
<dbReference type="PATRIC" id="fig|1423759.3.peg.1948"/>
<dbReference type="GeneID" id="98310832"/>
<evidence type="ECO:0008006" key="5">
    <source>
        <dbReference type="Google" id="ProtNLM"/>
    </source>
</evidence>
<feature type="domain" description="Nucleotidyl transferase" evidence="1">
    <location>
        <begin position="4"/>
        <end position="266"/>
    </location>
</feature>
<dbReference type="GO" id="GO:0009298">
    <property type="term" value="P:GDP-mannose biosynthetic process"/>
    <property type="evidence" value="ECO:0007669"/>
    <property type="project" value="TreeGrafter"/>
</dbReference>
<name>A0A0R1MNY1_9LACO</name>
<dbReference type="PANTHER" id="PTHR46390">
    <property type="entry name" value="MANNOSE-1-PHOSPHATE GUANYLYLTRANSFERASE"/>
    <property type="match status" value="1"/>
</dbReference>
<dbReference type="InterPro" id="IPR011051">
    <property type="entry name" value="RmlC_Cupin_sf"/>
</dbReference>
<dbReference type="Gene3D" id="3.90.550.10">
    <property type="entry name" value="Spore Coat Polysaccharide Biosynthesis Protein SpsA, Chain A"/>
    <property type="match status" value="1"/>
</dbReference>
<dbReference type="RefSeq" id="WP_057869117.1">
    <property type="nucleotide sequence ID" value="NZ_AZDX01000006.1"/>
</dbReference>
<dbReference type="SUPFAM" id="SSF51182">
    <property type="entry name" value="RmlC-like cupins"/>
    <property type="match status" value="1"/>
</dbReference>
<dbReference type="InterPro" id="IPR013096">
    <property type="entry name" value="Cupin_2"/>
</dbReference>
<dbReference type="InterPro" id="IPR005835">
    <property type="entry name" value="NTP_transferase_dom"/>
</dbReference>
<dbReference type="SUPFAM" id="SSF53448">
    <property type="entry name" value="Nucleotide-diphospho-sugar transferases"/>
    <property type="match status" value="1"/>
</dbReference>
<evidence type="ECO:0000259" key="2">
    <source>
        <dbReference type="Pfam" id="PF07883"/>
    </source>
</evidence>
<dbReference type="Gene3D" id="2.60.120.10">
    <property type="entry name" value="Jelly Rolls"/>
    <property type="match status" value="1"/>
</dbReference>
<dbReference type="InterPro" id="IPR051161">
    <property type="entry name" value="Mannose-6P_isomerase_type2"/>
</dbReference>
<gene>
    <name evidence="3" type="ORF">FC92_GL001865</name>
</gene>
<dbReference type="GO" id="GO:0004475">
    <property type="term" value="F:mannose-1-phosphate guanylyltransferase (GTP) activity"/>
    <property type="evidence" value="ECO:0007669"/>
    <property type="project" value="TreeGrafter"/>
</dbReference>
<evidence type="ECO:0000313" key="4">
    <source>
        <dbReference type="Proteomes" id="UP000051448"/>
    </source>
</evidence>
<organism evidence="3 4">
    <name type="scientific">Liquorilactobacillus hordei DSM 19519</name>
    <dbReference type="NCBI Taxonomy" id="1423759"/>
    <lineage>
        <taxon>Bacteria</taxon>
        <taxon>Bacillati</taxon>
        <taxon>Bacillota</taxon>
        <taxon>Bacilli</taxon>
        <taxon>Lactobacillales</taxon>
        <taxon>Lactobacillaceae</taxon>
        <taxon>Liquorilactobacillus</taxon>
    </lineage>
</organism>
<evidence type="ECO:0000259" key="1">
    <source>
        <dbReference type="Pfam" id="PF00483"/>
    </source>
</evidence>
<dbReference type="EMBL" id="AZDX01000006">
    <property type="protein sequence ID" value="KRL07476.1"/>
    <property type="molecule type" value="Genomic_DNA"/>
</dbReference>
<keyword evidence="4" id="KW-1185">Reference proteome</keyword>
<sequence length="445" mass="50225">MNIVLLSGGSGKRLWPLSNDIRSKQFINIFKSKNKTYESMVQRVFGQIKRVDNDAEITIATSKSQVSTLHHQLGDDISICVEPTRRDTFPAIALVAAYLHDVKHVSKNNAIVVCPVDPYVEDEYFGALKVLETLAENGSSNLVLMGIEPTYPSEKYGYIIPEDDSTISKVDSFKEKPNEETAKKYIEQGALWNSGVFAFKLEYLLNKAHELIDFADYEDLYNKYDQLEKISFDYAVVEKESDISVMHFGGEWKDLGTWNTLTESMEENVIGRGILDETNSDVNIINELNIPILAMGLKDVVISASPDGILVSNKERSSQMKPYVEKIKQRVMYAEKSWGKFQVIDVEDKSLTILVSLNANHSMNYHSHEHRQETWTIVSGEGSVLLDGVERKVTEGDVISIETGVKHTLKAITDLKAIEVQMGKNISVKDKKKYQLIKQKGQEDE</sequence>
<dbReference type="Proteomes" id="UP000051448">
    <property type="component" value="Unassembled WGS sequence"/>
</dbReference>
<dbReference type="STRING" id="1423759.FC92_GL001865"/>
<dbReference type="AlphaFoldDB" id="A0A0R1MNY1"/>
<dbReference type="InterPro" id="IPR014710">
    <property type="entry name" value="RmlC-like_jellyroll"/>
</dbReference>
<accession>A0A0R1MNY1</accession>
<dbReference type="InterPro" id="IPR029044">
    <property type="entry name" value="Nucleotide-diphossugar_trans"/>
</dbReference>
<protein>
    <recommendedName>
        <fullName evidence="5">Mannose-1-phosphate guanylyltransferase</fullName>
    </recommendedName>
</protein>
<dbReference type="Pfam" id="PF07883">
    <property type="entry name" value="Cupin_2"/>
    <property type="match status" value="1"/>
</dbReference>